<dbReference type="PANTHER" id="PTHR11764">
    <property type="entry name" value="TERPENE CYCLASE/MUTASE FAMILY MEMBER"/>
    <property type="match status" value="1"/>
</dbReference>
<protein>
    <recommendedName>
        <fullName evidence="4">Squalene cyclase N-terminal domain-containing protein</fullName>
    </recommendedName>
</protein>
<dbReference type="AlphaFoldDB" id="A0A0E0PJD3"/>
<dbReference type="GO" id="GO:0016866">
    <property type="term" value="F:intramolecular transferase activity"/>
    <property type="evidence" value="ECO:0007669"/>
    <property type="project" value="InterPro"/>
</dbReference>
<sequence>MWRLKVSEGRSPGLRSVNGFLGRCVWEFHPDAGTPEERAEVERVRREFTAHRFERRESQDLLLRGCSTQVTEEIILASLRRALTQHSALQAHDGHWPGDFSGIMFIMPILIFALYITGSLDVVLSAEHRREICRYIYNHQA</sequence>
<reference evidence="2" key="2">
    <citation type="submission" date="2015-06" db="UniProtKB">
        <authorList>
            <consortium name="EnsemblPlants"/>
        </authorList>
    </citation>
    <scope>IDENTIFICATION</scope>
</reference>
<dbReference type="HOGENOM" id="CLU_063601_2_0_1"/>
<evidence type="ECO:0000313" key="2">
    <source>
        <dbReference type="EnsemblPlants" id="ORUFI05G08960.1"/>
    </source>
</evidence>
<reference evidence="3" key="1">
    <citation type="submission" date="2013-06" db="EMBL/GenBank/DDBJ databases">
        <authorList>
            <person name="Zhao Q."/>
        </authorList>
    </citation>
    <scope>NUCLEOTIDE SEQUENCE</scope>
    <source>
        <strain evidence="3">cv. W1943</strain>
    </source>
</reference>
<keyword evidence="1" id="KW-1133">Transmembrane helix</keyword>
<feature type="transmembrane region" description="Helical" evidence="1">
    <location>
        <begin position="103"/>
        <end position="124"/>
    </location>
</feature>
<dbReference type="InterPro" id="IPR018333">
    <property type="entry name" value="Squalene_cyclase"/>
</dbReference>
<evidence type="ECO:0000256" key="1">
    <source>
        <dbReference type="SAM" id="Phobius"/>
    </source>
</evidence>
<dbReference type="GO" id="GO:0005811">
    <property type="term" value="C:lipid droplet"/>
    <property type="evidence" value="ECO:0007669"/>
    <property type="project" value="InterPro"/>
</dbReference>
<dbReference type="PANTHER" id="PTHR11764:SF39">
    <property type="entry name" value="TERPENE CYCLASE_MUTASE FAMILY MEMBER"/>
    <property type="match status" value="1"/>
</dbReference>
<dbReference type="EnsemblPlants" id="ORUFI05G08960.1">
    <property type="protein sequence ID" value="ORUFI05G08960.1"/>
    <property type="gene ID" value="ORUFI05G08960"/>
</dbReference>
<name>A0A0E0PJD3_ORYRU</name>
<dbReference type="Gene3D" id="1.50.10.20">
    <property type="match status" value="1"/>
</dbReference>
<dbReference type="Proteomes" id="UP000008022">
    <property type="component" value="Unassembled WGS sequence"/>
</dbReference>
<organism evidence="2 3">
    <name type="scientific">Oryza rufipogon</name>
    <name type="common">Brownbeard rice</name>
    <name type="synonym">Asian wild rice</name>
    <dbReference type="NCBI Taxonomy" id="4529"/>
    <lineage>
        <taxon>Eukaryota</taxon>
        <taxon>Viridiplantae</taxon>
        <taxon>Streptophyta</taxon>
        <taxon>Embryophyta</taxon>
        <taxon>Tracheophyta</taxon>
        <taxon>Spermatophyta</taxon>
        <taxon>Magnoliopsida</taxon>
        <taxon>Liliopsida</taxon>
        <taxon>Poales</taxon>
        <taxon>Poaceae</taxon>
        <taxon>BOP clade</taxon>
        <taxon>Oryzoideae</taxon>
        <taxon>Oryzeae</taxon>
        <taxon>Oryzinae</taxon>
        <taxon>Oryza</taxon>
    </lineage>
</organism>
<dbReference type="eggNOG" id="KOG0497">
    <property type="taxonomic scope" value="Eukaryota"/>
</dbReference>
<dbReference type="OMA" id="NCHYFIC"/>
<keyword evidence="1" id="KW-0812">Transmembrane</keyword>
<keyword evidence="3" id="KW-1185">Reference proteome</keyword>
<evidence type="ECO:0000313" key="3">
    <source>
        <dbReference type="Proteomes" id="UP000008022"/>
    </source>
</evidence>
<dbReference type="Gramene" id="ORUFI05G08960.1">
    <property type="protein sequence ID" value="ORUFI05G08960.1"/>
    <property type="gene ID" value="ORUFI05G08960"/>
</dbReference>
<dbReference type="STRING" id="4529.A0A0E0PJD3"/>
<evidence type="ECO:0008006" key="4">
    <source>
        <dbReference type="Google" id="ProtNLM"/>
    </source>
</evidence>
<accession>A0A0E0PJD3</accession>
<dbReference type="InterPro" id="IPR008930">
    <property type="entry name" value="Terpenoid_cyclase/PrenylTrfase"/>
</dbReference>
<dbReference type="GO" id="GO:0016104">
    <property type="term" value="P:triterpenoid biosynthetic process"/>
    <property type="evidence" value="ECO:0007669"/>
    <property type="project" value="InterPro"/>
</dbReference>
<dbReference type="SUPFAM" id="SSF48239">
    <property type="entry name" value="Terpenoid cyclases/Protein prenyltransferases"/>
    <property type="match status" value="1"/>
</dbReference>
<proteinExistence type="predicted"/>
<keyword evidence="1" id="KW-0472">Membrane</keyword>